<gene>
    <name evidence="2" type="ORF">S23_05250</name>
</gene>
<evidence type="ECO:0000256" key="1">
    <source>
        <dbReference type="SAM" id="MobiDB-lite"/>
    </source>
</evidence>
<evidence type="ECO:0000313" key="3">
    <source>
        <dbReference type="Proteomes" id="UP000007886"/>
    </source>
</evidence>
<protein>
    <submittedName>
        <fullName evidence="2">Uncharacterized protein</fullName>
    </submittedName>
</protein>
<dbReference type="KEGG" id="brs:S23_05250"/>
<accession>A0AAI8M8E9</accession>
<organism evidence="2 3">
    <name type="scientific">Bradyrhizobium cosmicum</name>
    <dbReference type="NCBI Taxonomy" id="1404864"/>
    <lineage>
        <taxon>Bacteria</taxon>
        <taxon>Pseudomonadati</taxon>
        <taxon>Pseudomonadota</taxon>
        <taxon>Alphaproteobacteria</taxon>
        <taxon>Hyphomicrobiales</taxon>
        <taxon>Nitrobacteraceae</taxon>
        <taxon>Bradyrhizobium</taxon>
    </lineage>
</organism>
<name>A0AAI8M8E9_9BRAD</name>
<dbReference type="RefSeq" id="WP_014439156.1">
    <property type="nucleotide sequence ID" value="NC_017082.1"/>
</dbReference>
<feature type="compositionally biased region" description="Basic and acidic residues" evidence="1">
    <location>
        <begin position="99"/>
        <end position="121"/>
    </location>
</feature>
<evidence type="ECO:0000313" key="2">
    <source>
        <dbReference type="EMBL" id="BAL73746.1"/>
    </source>
</evidence>
<feature type="region of interest" description="Disordered" evidence="1">
    <location>
        <begin position="65"/>
        <end position="121"/>
    </location>
</feature>
<dbReference type="AlphaFoldDB" id="A0AAI8M8E9"/>
<proteinExistence type="predicted"/>
<dbReference type="Proteomes" id="UP000007886">
    <property type="component" value="Chromosome"/>
</dbReference>
<reference evidence="2 3" key="1">
    <citation type="journal article" date="2012" name="Microbes Environ.">
        <title>Complete genome sequence of Bradyrhizobium sp. S23321: insights into symbiosis evolution in soil oligotrophs.</title>
        <authorList>
            <person name="Okubo T."/>
            <person name="Tsukui T."/>
            <person name="Maita H."/>
            <person name="Okamoto S."/>
            <person name="Oshima K."/>
            <person name="Fujisawa T."/>
            <person name="Saito A."/>
            <person name="Futamata H."/>
            <person name="Hattori R."/>
            <person name="Shimomura Y."/>
            <person name="Haruta S."/>
            <person name="Morimoto S."/>
            <person name="Wang Y."/>
            <person name="Sakai Y."/>
            <person name="Hattori M."/>
            <person name="Aizawa S."/>
            <person name="Nagashima K.V.P."/>
            <person name="Masuda S."/>
            <person name="Hattori T."/>
            <person name="Yamashita A."/>
            <person name="Bao Z."/>
            <person name="Hayatsu M."/>
            <person name="Kajiya-Kanegae H."/>
            <person name="Yoshinaga I."/>
            <person name="Sakamoto K."/>
            <person name="Toyota K."/>
            <person name="Nakao M."/>
            <person name="Kohara M."/>
            <person name="Anda M."/>
            <person name="Niwa R."/>
            <person name="Jung-Hwan P."/>
            <person name="Sameshima-Saito R."/>
            <person name="Tokuda S."/>
            <person name="Yamamoto S."/>
            <person name="Yamamoto S."/>
            <person name="Yokoyama T."/>
            <person name="Akutsu T."/>
            <person name="Nakamura Y."/>
            <person name="Nakahira-Yanaka Y."/>
            <person name="Takada Hoshino Y."/>
            <person name="Hirakawa H."/>
            <person name="Mitsui H."/>
            <person name="Terasawa K."/>
            <person name="Itakura M."/>
            <person name="Sato S."/>
            <person name="Ikeda-Ohtsubo W."/>
            <person name="Sakakura N."/>
            <person name="Kaminuma E."/>
            <person name="Minamisawa K."/>
        </authorList>
    </citation>
    <scope>NUCLEOTIDE SEQUENCE [LARGE SCALE GENOMIC DNA]</scope>
    <source>
        <strain evidence="2 3">S23321</strain>
    </source>
</reference>
<sequence>MSDQENPALPVLRAHAAAVMRVGKEAADAVLKKFGGRGSPGGYRAVPEAKMAACIAELERLAGGPANTAESTERGLKRLTPAAMANFGTTKPKPPRTPKSLDDLAKPAWDRFNRSPSEHSK</sequence>
<keyword evidence="3" id="KW-1185">Reference proteome</keyword>
<dbReference type="EMBL" id="AP012279">
    <property type="protein sequence ID" value="BAL73746.1"/>
    <property type="molecule type" value="Genomic_DNA"/>
</dbReference>